<proteinExistence type="predicted"/>
<protein>
    <submittedName>
        <fullName evidence="1">Uncharacterized protein</fullName>
    </submittedName>
</protein>
<accession>A0A4Y9SJN7</accession>
<dbReference type="RefSeq" id="WP_135201138.1">
    <property type="nucleotide sequence ID" value="NZ_SPVG01000078.1"/>
</dbReference>
<dbReference type="EMBL" id="SPVG01000078">
    <property type="protein sequence ID" value="TFW26535.1"/>
    <property type="molecule type" value="Genomic_DNA"/>
</dbReference>
<keyword evidence="2" id="KW-1185">Reference proteome</keyword>
<evidence type="ECO:0000313" key="1">
    <source>
        <dbReference type="EMBL" id="TFW26535.1"/>
    </source>
</evidence>
<comment type="caution">
    <text evidence="1">The sequence shown here is derived from an EMBL/GenBank/DDBJ whole genome shotgun (WGS) entry which is preliminary data.</text>
</comment>
<reference evidence="1 2" key="1">
    <citation type="submission" date="2019-03" db="EMBL/GenBank/DDBJ databases">
        <title>Draft Genome Sequence of Duganella callidus sp. nov., a Novel Duganella Species Isolated from Cultivated Soil.</title>
        <authorList>
            <person name="Raths R."/>
            <person name="Peta V."/>
            <person name="Bucking H."/>
        </authorList>
    </citation>
    <scope>NUCLEOTIDE SEQUENCE [LARGE SCALE GENOMIC DNA]</scope>
    <source>
        <strain evidence="1 2">DN04</strain>
    </source>
</reference>
<dbReference type="Proteomes" id="UP000297729">
    <property type="component" value="Unassembled WGS sequence"/>
</dbReference>
<gene>
    <name evidence="1" type="ORF">E4L98_08540</name>
</gene>
<dbReference type="AlphaFoldDB" id="A0A4Y9SJN7"/>
<sequence length="135" mass="14545">MGFFVSGRSLVKASVASCLSGKPLIQLIHTQALIIAIGLSRPLLCNSRNTEKLVHVWAAAIALPDICRYFNPLKSSMFALPVFADPTCVCRKFYCSGASGLRKNNLSEGASLPSPKEVEGIKYLRQLSSNAVTVC</sequence>
<organism evidence="1 2">
    <name type="scientific">Duganella callida</name>
    <dbReference type="NCBI Taxonomy" id="2561932"/>
    <lineage>
        <taxon>Bacteria</taxon>
        <taxon>Pseudomonadati</taxon>
        <taxon>Pseudomonadota</taxon>
        <taxon>Betaproteobacteria</taxon>
        <taxon>Burkholderiales</taxon>
        <taxon>Oxalobacteraceae</taxon>
        <taxon>Telluria group</taxon>
        <taxon>Duganella</taxon>
    </lineage>
</organism>
<evidence type="ECO:0000313" key="2">
    <source>
        <dbReference type="Proteomes" id="UP000297729"/>
    </source>
</evidence>
<name>A0A4Y9SJN7_9BURK</name>